<dbReference type="GO" id="GO:0003700">
    <property type="term" value="F:DNA-binding transcription factor activity"/>
    <property type="evidence" value="ECO:0007669"/>
    <property type="project" value="InterPro"/>
</dbReference>
<organism evidence="8 9">
    <name type="scientific">Candidatus Defluviibacterium haderslevense</name>
    <dbReference type="NCBI Taxonomy" id="2981993"/>
    <lineage>
        <taxon>Bacteria</taxon>
        <taxon>Pseudomonadati</taxon>
        <taxon>Bacteroidota</taxon>
        <taxon>Saprospiria</taxon>
        <taxon>Saprospirales</taxon>
        <taxon>Saprospiraceae</taxon>
        <taxon>Candidatus Defluviibacterium</taxon>
    </lineage>
</organism>
<dbReference type="Pfam" id="PF01325">
    <property type="entry name" value="Fe_dep_repress"/>
    <property type="match status" value="1"/>
</dbReference>
<dbReference type="InterPro" id="IPR050536">
    <property type="entry name" value="DtxR_MntR_Metal-Reg"/>
</dbReference>
<dbReference type="GO" id="GO:0046914">
    <property type="term" value="F:transition metal ion binding"/>
    <property type="evidence" value="ECO:0007669"/>
    <property type="project" value="InterPro"/>
</dbReference>
<evidence type="ECO:0000313" key="8">
    <source>
        <dbReference type="EMBL" id="MBK9718449.1"/>
    </source>
</evidence>
<comment type="function">
    <text evidence="6">In the presence of manganese, represses expression of mntH and mntS. Up-regulates expression of mntP.</text>
</comment>
<dbReference type="Gene3D" id="1.10.10.10">
    <property type="entry name" value="Winged helix-like DNA-binding domain superfamily/Winged helix DNA-binding domain"/>
    <property type="match status" value="1"/>
</dbReference>
<evidence type="ECO:0000256" key="6">
    <source>
        <dbReference type="ARBA" id="ARBA00025185"/>
    </source>
</evidence>
<dbReference type="PROSITE" id="PS50944">
    <property type="entry name" value="HTH_DTXR"/>
    <property type="match status" value="1"/>
</dbReference>
<protein>
    <recommendedName>
        <fullName evidence="2">Transcriptional regulator MntR</fullName>
    </recommendedName>
</protein>
<evidence type="ECO:0000256" key="1">
    <source>
        <dbReference type="ARBA" id="ARBA00007871"/>
    </source>
</evidence>
<dbReference type="InterPro" id="IPR038157">
    <property type="entry name" value="FeoA_core_dom"/>
</dbReference>
<evidence type="ECO:0000256" key="4">
    <source>
        <dbReference type="ARBA" id="ARBA00023125"/>
    </source>
</evidence>
<dbReference type="AlphaFoldDB" id="A0A9D7XDY5"/>
<dbReference type="InterPro" id="IPR001367">
    <property type="entry name" value="Fe_dep_repressor"/>
</dbReference>
<dbReference type="Gene3D" id="2.30.30.90">
    <property type="match status" value="1"/>
</dbReference>
<sequence length="219" mass="24997">MSSPTEENYLKSLFLLGNDQGEINLSDLSKSLQVSTPTANSMVKKLHDKGLLMYDKYKPLKISSKGKKEAALIIRKHRLTEMFLVEIMNFGWEEVHDIAEQIEHINSPAFFERMDEFLNNPTIDPHGSPIPDKNGKMIWKSYVKLSECHVGNKLKLVALTHSSTDFLKFLNSKELSLGTTLKLHTIEPFDQSITVSYKNHPTEIFSSMVSERLLVEMIK</sequence>
<proteinExistence type="inferred from homology"/>
<keyword evidence="4" id="KW-0238">DNA-binding</keyword>
<dbReference type="PANTHER" id="PTHR33238:SF7">
    <property type="entry name" value="IRON-DEPENDENT TRANSCRIPTIONAL REGULATOR"/>
    <property type="match status" value="1"/>
</dbReference>
<evidence type="ECO:0000256" key="5">
    <source>
        <dbReference type="ARBA" id="ARBA00023163"/>
    </source>
</evidence>
<dbReference type="SUPFAM" id="SSF46785">
    <property type="entry name" value="Winged helix' DNA-binding domain"/>
    <property type="match status" value="1"/>
</dbReference>
<dbReference type="GO" id="GO:0003677">
    <property type="term" value="F:DNA binding"/>
    <property type="evidence" value="ECO:0007669"/>
    <property type="project" value="UniProtKB-KW"/>
</dbReference>
<dbReference type="PANTHER" id="PTHR33238">
    <property type="entry name" value="IRON (METAL) DEPENDENT REPRESSOR, DTXR FAMILY"/>
    <property type="match status" value="1"/>
</dbReference>
<dbReference type="SUPFAM" id="SSF47979">
    <property type="entry name" value="Iron-dependent repressor protein, dimerization domain"/>
    <property type="match status" value="1"/>
</dbReference>
<dbReference type="InterPro" id="IPR022687">
    <property type="entry name" value="HTH_DTXR"/>
</dbReference>
<accession>A0A9D7XDY5</accession>
<dbReference type="InterPro" id="IPR022689">
    <property type="entry name" value="Iron_dep_repressor"/>
</dbReference>
<reference evidence="8 9" key="1">
    <citation type="submission" date="2020-10" db="EMBL/GenBank/DDBJ databases">
        <title>Connecting structure to function with the recovery of over 1000 high-quality activated sludge metagenome-assembled genomes encoding full-length rRNA genes using long-read sequencing.</title>
        <authorList>
            <person name="Singleton C.M."/>
            <person name="Petriglieri F."/>
            <person name="Kristensen J.M."/>
            <person name="Kirkegaard R.H."/>
            <person name="Michaelsen T.Y."/>
            <person name="Andersen M.H."/>
            <person name="Karst S.M."/>
            <person name="Dueholm M.S."/>
            <person name="Nielsen P.H."/>
            <person name="Albertsen M."/>
        </authorList>
    </citation>
    <scope>NUCLEOTIDE SEQUENCE [LARGE SCALE GENOMIC DNA]</scope>
    <source>
        <strain evidence="8">Ribe_18-Q3-R11-54_BAT3C.373</strain>
    </source>
</reference>
<keyword evidence="3" id="KW-0805">Transcription regulation</keyword>
<dbReference type="Pfam" id="PF02742">
    <property type="entry name" value="Fe_dep_repr_C"/>
    <property type="match status" value="1"/>
</dbReference>
<keyword evidence="5" id="KW-0804">Transcription</keyword>
<dbReference type="EMBL" id="JADKFW010000010">
    <property type="protein sequence ID" value="MBK9718449.1"/>
    <property type="molecule type" value="Genomic_DNA"/>
</dbReference>
<comment type="caution">
    <text evidence="8">The sequence shown here is derived from an EMBL/GenBank/DDBJ whole genome shotgun (WGS) entry which is preliminary data.</text>
</comment>
<evidence type="ECO:0000259" key="7">
    <source>
        <dbReference type="PROSITE" id="PS50944"/>
    </source>
</evidence>
<gene>
    <name evidence="8" type="ORF">IPO85_13250</name>
</gene>
<dbReference type="SMART" id="SM00529">
    <property type="entry name" value="HTH_DTXR"/>
    <property type="match status" value="1"/>
</dbReference>
<dbReference type="InterPro" id="IPR036388">
    <property type="entry name" value="WH-like_DNA-bd_sf"/>
</dbReference>
<dbReference type="Gene3D" id="1.10.60.10">
    <property type="entry name" value="Iron dependent repressor, metal binding and dimerisation domain"/>
    <property type="match status" value="1"/>
</dbReference>
<dbReference type="Proteomes" id="UP000808349">
    <property type="component" value="Unassembled WGS sequence"/>
</dbReference>
<dbReference type="InterPro" id="IPR036390">
    <property type="entry name" value="WH_DNA-bd_sf"/>
</dbReference>
<evidence type="ECO:0000313" key="9">
    <source>
        <dbReference type="Proteomes" id="UP000808349"/>
    </source>
</evidence>
<evidence type="ECO:0000256" key="3">
    <source>
        <dbReference type="ARBA" id="ARBA00023015"/>
    </source>
</evidence>
<evidence type="ECO:0000256" key="2">
    <source>
        <dbReference type="ARBA" id="ARBA00022386"/>
    </source>
</evidence>
<comment type="similarity">
    <text evidence="1">Belongs to the DtxR/MntR family.</text>
</comment>
<dbReference type="GO" id="GO:0046983">
    <property type="term" value="F:protein dimerization activity"/>
    <property type="evidence" value="ECO:0007669"/>
    <property type="project" value="InterPro"/>
</dbReference>
<dbReference type="InterPro" id="IPR036421">
    <property type="entry name" value="Fe_dep_repressor_sf"/>
</dbReference>
<name>A0A9D7XDY5_9BACT</name>
<feature type="domain" description="HTH dtxR-type" evidence="7">
    <location>
        <begin position="1"/>
        <end position="63"/>
    </location>
</feature>